<dbReference type="AlphaFoldDB" id="A0A7S1FSZ5"/>
<reference evidence="1" key="1">
    <citation type="submission" date="2021-01" db="EMBL/GenBank/DDBJ databases">
        <authorList>
            <person name="Corre E."/>
            <person name="Pelletier E."/>
            <person name="Niang G."/>
            <person name="Scheremetjew M."/>
            <person name="Finn R."/>
            <person name="Kale V."/>
            <person name="Holt S."/>
            <person name="Cochrane G."/>
            <person name="Meng A."/>
            <person name="Brown T."/>
            <person name="Cohen L."/>
        </authorList>
    </citation>
    <scope>NUCLEOTIDE SEQUENCE</scope>
    <source>
        <strain evidence="1">308</strain>
    </source>
</reference>
<gene>
    <name evidence="1" type="ORF">CHYS00102_LOCUS14814</name>
</gene>
<proteinExistence type="predicted"/>
<protein>
    <submittedName>
        <fullName evidence="1">Uncharacterized protein</fullName>
    </submittedName>
</protein>
<name>A0A7S1FSZ5_9STRA</name>
<sequence>MHKSKRKMSMSKVTKLAKIVVPASKVASILGWKKNGMILALQLSGDKIDLALADKSHRETFPVETVDCKDMFHGKAYKYINLKQLTRDDAIEAMKCRRAKVEAEFAQRVEEIVSNHEVSAVVANWPVTAEGVRMPKDCGKILRVLDIINTHAPDVLSENRPVTLLEELRDLSVQNSHPTILEDFMGAIWEYEEDGYRTDATSSQLTYA</sequence>
<accession>A0A7S1FSZ5</accession>
<organism evidence="1">
    <name type="scientific">Corethron hystrix</name>
    <dbReference type="NCBI Taxonomy" id="216773"/>
    <lineage>
        <taxon>Eukaryota</taxon>
        <taxon>Sar</taxon>
        <taxon>Stramenopiles</taxon>
        <taxon>Ochrophyta</taxon>
        <taxon>Bacillariophyta</taxon>
        <taxon>Coscinodiscophyceae</taxon>
        <taxon>Corethrophycidae</taxon>
        <taxon>Corethrales</taxon>
        <taxon>Corethraceae</taxon>
        <taxon>Corethron</taxon>
    </lineage>
</organism>
<evidence type="ECO:0000313" key="1">
    <source>
        <dbReference type="EMBL" id="CAD8887616.1"/>
    </source>
</evidence>
<dbReference type="EMBL" id="HBFR01020566">
    <property type="protein sequence ID" value="CAD8887616.1"/>
    <property type="molecule type" value="Transcribed_RNA"/>
</dbReference>